<dbReference type="Proteomes" id="UP001150941">
    <property type="component" value="Unassembled WGS sequence"/>
</dbReference>
<name>A0A9W9NRH8_9EURO</name>
<dbReference type="GO" id="GO:0006364">
    <property type="term" value="P:rRNA processing"/>
    <property type="evidence" value="ECO:0007669"/>
    <property type="project" value="TreeGrafter"/>
</dbReference>
<evidence type="ECO:0000256" key="5">
    <source>
        <dbReference type="SAM" id="MobiDB-lite"/>
    </source>
</evidence>
<feature type="compositionally biased region" description="Acidic residues" evidence="5">
    <location>
        <begin position="728"/>
        <end position="737"/>
    </location>
</feature>
<evidence type="ECO:0000256" key="4">
    <source>
        <dbReference type="ARBA" id="ARBA00023242"/>
    </source>
</evidence>
<dbReference type="PANTHER" id="PTHR34105">
    <property type="entry name" value="PROLINE-, GLUTAMIC ACID- AND LEUCINE-RICH PROTEIN 1"/>
    <property type="match status" value="1"/>
</dbReference>
<dbReference type="PANTHER" id="PTHR34105:SF1">
    <property type="entry name" value="PROLINE-, GLUTAMIC ACID- AND LEUCINE-RICH PROTEIN 1"/>
    <property type="match status" value="1"/>
</dbReference>
<sequence length="759" mass="82248">MASTTLRAVAHRLTTTPVEQLPSIASFLATSLSDCADLLSAPQTQKPGKSDSENAIQVHKLKTRLSSLLQDRSVEGRWTAVVLAKAMVEAGQWEVLRGYEPIVRSLIGILAKPDPVSTRKMCIITLTRIFHLTYQYPTLVREITTPHLPGFITAALNLVSTLVKLPSGSARKAKPNTPFMETVLLALLELIPRHPTIFRPFGSQLRSLSAEILGSQDVYFRGPVIDAAEQVFASLHKCAPKDKSGSGWNEDCRSTILSIHRATDFVYRAVVEQWESVDTTLVATRQNYNEELADPAPDALGLPAWKGIHAGSDRILTLLRILSDFIAMPSVSAVALPLGSILDLTSRLTTVTVPLEGTSQSGAQANPQIGREERELLWAELPRIHIACMDLLAHVVNVLGTSAIPLAQTMLEQVSWVFRNEKFSRDVRTASYDLLASLISLNGPAMTKQSMAPITSVIRSCCQDLLPTSTESTTPANTQGDSKTKSKAQGTANADSFLNPDLQKGRNQQASKSSALGQAASALLQSVLLSAPSELLAASMRAEIDRTIILISDKDAMLASVLNPVPAIKGKGAGASIIPFLARGYSDTVEVESLIRPRMPVIMTAPELDAQALAEEEDEDEEMEVAEHEPVSETASFLKFSTSNVVPAKSEPVEATNKRFRTYIEEPTLKAMPEPSENQLERPKKARIEESVHHPAPVAAIASTPHPAPVSQQTQAKPQASAAPEASMPEDDSDDELPTLNLDPDTDDDEEDDDVQMEG</sequence>
<evidence type="ECO:0000256" key="3">
    <source>
        <dbReference type="ARBA" id="ARBA00021502"/>
    </source>
</evidence>
<accession>A0A9W9NRH8</accession>
<organism evidence="7 8">
    <name type="scientific">Penicillium chermesinum</name>
    <dbReference type="NCBI Taxonomy" id="63820"/>
    <lineage>
        <taxon>Eukaryota</taxon>
        <taxon>Fungi</taxon>
        <taxon>Dikarya</taxon>
        <taxon>Ascomycota</taxon>
        <taxon>Pezizomycotina</taxon>
        <taxon>Eurotiomycetes</taxon>
        <taxon>Eurotiomycetidae</taxon>
        <taxon>Eurotiales</taxon>
        <taxon>Aspergillaceae</taxon>
        <taxon>Penicillium</taxon>
    </lineage>
</organism>
<feature type="compositionally biased region" description="Acidic residues" evidence="5">
    <location>
        <begin position="744"/>
        <end position="759"/>
    </location>
</feature>
<dbReference type="SUPFAM" id="SSF48371">
    <property type="entry name" value="ARM repeat"/>
    <property type="match status" value="1"/>
</dbReference>
<feature type="domain" description="Pre-rRNA-processing protein RIX1 N-terminal" evidence="6">
    <location>
        <begin position="6"/>
        <end position="217"/>
    </location>
</feature>
<dbReference type="InterPro" id="IPR016024">
    <property type="entry name" value="ARM-type_fold"/>
</dbReference>
<dbReference type="RefSeq" id="XP_058327766.1">
    <property type="nucleotide sequence ID" value="XM_058477421.1"/>
</dbReference>
<evidence type="ECO:0000313" key="7">
    <source>
        <dbReference type="EMBL" id="KAJ5223583.1"/>
    </source>
</evidence>
<reference evidence="7" key="2">
    <citation type="journal article" date="2023" name="IMA Fungus">
        <title>Comparative genomic study of the Penicillium genus elucidates a diverse pangenome and 15 lateral gene transfer events.</title>
        <authorList>
            <person name="Petersen C."/>
            <person name="Sorensen T."/>
            <person name="Nielsen M.R."/>
            <person name="Sondergaard T.E."/>
            <person name="Sorensen J.L."/>
            <person name="Fitzpatrick D.A."/>
            <person name="Frisvad J.C."/>
            <person name="Nielsen K.L."/>
        </authorList>
    </citation>
    <scope>NUCLEOTIDE SEQUENCE</scope>
    <source>
        <strain evidence="7">IBT 19713</strain>
    </source>
</reference>
<feature type="region of interest" description="Disordered" evidence="5">
    <location>
        <begin position="468"/>
        <end position="511"/>
    </location>
</feature>
<comment type="similarity">
    <text evidence="2">Belongs to the RIX1/PELP1 family.</text>
</comment>
<comment type="caution">
    <text evidence="7">The sequence shown here is derived from an EMBL/GenBank/DDBJ whole genome shotgun (WGS) entry which is preliminary data.</text>
</comment>
<keyword evidence="8" id="KW-1185">Reference proteome</keyword>
<feature type="compositionally biased region" description="Polar residues" evidence="5">
    <location>
        <begin position="468"/>
        <end position="496"/>
    </location>
</feature>
<evidence type="ECO:0000256" key="1">
    <source>
        <dbReference type="ARBA" id="ARBA00004123"/>
    </source>
</evidence>
<comment type="subcellular location">
    <subcellularLocation>
        <location evidence="1">Nucleus</location>
    </subcellularLocation>
</comment>
<feature type="region of interest" description="Disordered" evidence="5">
    <location>
        <begin position="666"/>
        <end position="759"/>
    </location>
</feature>
<gene>
    <name evidence="7" type="ORF">N7468_008125</name>
</gene>
<proteinExistence type="inferred from homology"/>
<protein>
    <recommendedName>
        <fullName evidence="3">Pre-rRNA-processing protein RIX1</fullName>
    </recommendedName>
</protein>
<dbReference type="EMBL" id="JAPQKS010000006">
    <property type="protein sequence ID" value="KAJ5223583.1"/>
    <property type="molecule type" value="Genomic_DNA"/>
</dbReference>
<dbReference type="GeneID" id="83204724"/>
<dbReference type="GO" id="GO:0005634">
    <property type="term" value="C:nucleus"/>
    <property type="evidence" value="ECO:0007669"/>
    <property type="project" value="UniProtKB-SubCell"/>
</dbReference>
<dbReference type="AlphaFoldDB" id="A0A9W9NRH8"/>
<dbReference type="OrthoDB" id="20900at2759"/>
<keyword evidence="4" id="KW-0539">Nucleus</keyword>
<evidence type="ECO:0000259" key="6">
    <source>
        <dbReference type="Pfam" id="PF08167"/>
    </source>
</evidence>
<dbReference type="Pfam" id="PF08167">
    <property type="entry name" value="RIX1"/>
    <property type="match status" value="1"/>
</dbReference>
<reference evidence="7" key="1">
    <citation type="submission" date="2022-11" db="EMBL/GenBank/DDBJ databases">
        <authorList>
            <person name="Petersen C."/>
        </authorList>
    </citation>
    <scope>NUCLEOTIDE SEQUENCE</scope>
    <source>
        <strain evidence="7">IBT 19713</strain>
    </source>
</reference>
<feature type="compositionally biased region" description="Basic and acidic residues" evidence="5">
    <location>
        <begin position="679"/>
        <end position="693"/>
    </location>
</feature>
<evidence type="ECO:0000313" key="8">
    <source>
        <dbReference type="Proteomes" id="UP001150941"/>
    </source>
</evidence>
<evidence type="ECO:0000256" key="2">
    <source>
        <dbReference type="ARBA" id="ARBA00010511"/>
    </source>
</evidence>
<dbReference type="InterPro" id="IPR012583">
    <property type="entry name" value="RIX1_N"/>
</dbReference>